<feature type="repeat" description="ANK" evidence="3">
    <location>
        <begin position="2513"/>
        <end position="2545"/>
    </location>
</feature>
<dbReference type="Gene3D" id="1.25.40.20">
    <property type="entry name" value="Ankyrin repeat-containing domain"/>
    <property type="match status" value="8"/>
</dbReference>
<organism evidence="7 8">
    <name type="scientific">Orbilia ellipsospora</name>
    <dbReference type="NCBI Taxonomy" id="2528407"/>
    <lineage>
        <taxon>Eukaryota</taxon>
        <taxon>Fungi</taxon>
        <taxon>Dikarya</taxon>
        <taxon>Ascomycota</taxon>
        <taxon>Pezizomycotina</taxon>
        <taxon>Orbiliomycetes</taxon>
        <taxon>Orbiliales</taxon>
        <taxon>Orbiliaceae</taxon>
        <taxon>Orbilia</taxon>
    </lineage>
</organism>
<dbReference type="Pfam" id="PF00023">
    <property type="entry name" value="Ank"/>
    <property type="match status" value="1"/>
</dbReference>
<dbReference type="PROSITE" id="PS50297">
    <property type="entry name" value="ANK_REP_REGION"/>
    <property type="match status" value="14"/>
</dbReference>
<dbReference type="InterPro" id="IPR056884">
    <property type="entry name" value="NPHP3-like_N"/>
</dbReference>
<evidence type="ECO:0000259" key="6">
    <source>
        <dbReference type="Pfam" id="PF24883"/>
    </source>
</evidence>
<feature type="repeat" description="ANK" evidence="3">
    <location>
        <begin position="1429"/>
        <end position="1461"/>
    </location>
</feature>
<feature type="repeat" description="ANK" evidence="3">
    <location>
        <begin position="1203"/>
        <end position="1235"/>
    </location>
</feature>
<dbReference type="Gene3D" id="3.40.50.300">
    <property type="entry name" value="P-loop containing nucleotide triphosphate hydrolases"/>
    <property type="match status" value="1"/>
</dbReference>
<dbReference type="GO" id="GO:0003824">
    <property type="term" value="F:catalytic activity"/>
    <property type="evidence" value="ECO:0007669"/>
    <property type="project" value="InterPro"/>
</dbReference>
<feature type="repeat" description="ANK" evidence="3">
    <location>
        <begin position="1270"/>
        <end position="1294"/>
    </location>
</feature>
<feature type="repeat" description="ANK" evidence="3">
    <location>
        <begin position="1523"/>
        <end position="1555"/>
    </location>
</feature>
<dbReference type="PANTHER" id="PTHR24198">
    <property type="entry name" value="ANKYRIN REPEAT AND PROTEIN KINASE DOMAIN-CONTAINING PROTEIN"/>
    <property type="match status" value="1"/>
</dbReference>
<feature type="domain" description="GPI inositol-deacylase winged helix" evidence="5">
    <location>
        <begin position="652"/>
        <end position="731"/>
    </location>
</feature>
<dbReference type="InterPro" id="IPR002110">
    <property type="entry name" value="Ankyrin_rpt"/>
</dbReference>
<feature type="repeat" description="ANK" evidence="3">
    <location>
        <begin position="1035"/>
        <end position="1067"/>
    </location>
</feature>
<dbReference type="Pfam" id="PF12796">
    <property type="entry name" value="Ank_2"/>
    <property type="match status" value="10"/>
</dbReference>
<dbReference type="Proteomes" id="UP001365542">
    <property type="component" value="Unassembled WGS sequence"/>
</dbReference>
<accession>A0AAV9WRF4</accession>
<dbReference type="InterPro" id="IPR054471">
    <property type="entry name" value="GPIID_WHD"/>
</dbReference>
<dbReference type="Pfam" id="PF24883">
    <property type="entry name" value="NPHP3_N"/>
    <property type="match status" value="1"/>
</dbReference>
<dbReference type="PANTHER" id="PTHR24198:SF165">
    <property type="entry name" value="ANKYRIN REPEAT-CONTAINING PROTEIN-RELATED"/>
    <property type="match status" value="1"/>
</dbReference>
<reference evidence="7 8" key="1">
    <citation type="submission" date="2019-10" db="EMBL/GenBank/DDBJ databases">
        <authorList>
            <person name="Palmer J.M."/>
        </authorList>
    </citation>
    <scope>NUCLEOTIDE SEQUENCE [LARGE SCALE GENOMIC DNA]</scope>
    <source>
        <strain evidence="7 8">TWF694</strain>
    </source>
</reference>
<sequence>MSNWEYTVGWICALHIEYVAAQAFLDEDHGEPREVSKNNINTYKLGTIGCHKVVIAVLPDGEYGTSMAASVARDMLHNFPNIRIGLMVGIGGGAPSRKHDIRLGDIVVSSSRNENGGVFQYDFGKTVQELKFQATGHLNKPPTLLHTTVSGIKAEYEMKGHQLDETVAGILKKWPRLRKKYKRPDPKSDRLYHSHIVHPPNDEGSCSEICGDGLSKLVSRDDRDEEEESIPVVHYGLIASANQVMKDASIRDILIKEKDVLCFEMEAAGLMNHFPCLVIRGICDYSDSHKNKEWQGYAAMTAAAYAKDLLLRIPRNKVEAERKIVELMSGVLDTLSRTETVAQTIRSSQEEEENTEILNWLTEVNYGPQQTDYINRRQAGTGQWLLDSAEFLEWARGHTQTLFCPGIPGAGKTIITSIVVDYLSRHLQGPNIGIAYIYFNIQQKNIQKADNLVASLLKQLAESQSPLSENIKDIYSRRKSKHTRPSFEELSEALQLVTRTYTRVFIIIDALDECQTAGGCRKQFLDEIFRLQTEPTVSIFATSRIITEICDMFQDATSLTILARGEDIEKYIDGRISGEDLELLKGMSSEIKEGITRVARGMFLLAKLHFDSVCTGMTLREIKSTLEHLPVGPRAYDEAYDQAMSRIVDLGPRSEKLARLVISWIICAKRPLTTSELQHALAIKPEDKILDFDNFIQIKVMISACAGLVTVDKESNIIRLVHATTQEYFERKQEQHFPRAEMVLARTCMIYLLFDEFEDGACPSDGLFEVRLQKHPFYDYVARNWGHHARAGFVEEVEELVLEFLRDEAKIAACNQAAMASGGPLNYSQTFPRRVTGLHLASYFGLGEVVATLLSEGYTADIKDTYGQTPLLLASMNGHDVVVSLLLACGAVNRNSEDRYGRTPLSYAVAYGHERVARKLLSKDEINQESKDIYGQTPLAWAEAGGHTTVIDLLLAKEKKTISTTNTLQNPSLLFKAVKSGDEVAVKMFAKFSPPNSRDGCGRTPLSWAVTGGNQAITEFLLNSGKFEADLSDNHGRTPLSWAAMGGHEAIIKLLLSLEVNINSKDDHGRSPLMWATMGGRHNIVKMFLEADNIDTKIIDDCGRTLLSLAAGGGHGAILKLLLNTDDSNVNCGAADGVTPLILAILNADHASVESLLEHGASCESKDTNGRTPIWHAAGGGHGTILGLLLNVNDSSVNCGDKDGITPLMQAIRKADDASVNSLLEHGASCESKDTNGRTPIWYAASKGRKTVVEILMKRSETEAREQDIDGITPVLCAAERGHLDVVKMFLEKGIVATLDRPMDSDGSRYALGVIHLLTKKHQLEFPLHSGITKSSIAYHSSDPQRIRYDVIILGLLSNADKMILETAVENGHDSVLRLMLEILFSELQQFLFQKIADIKSSDGGSPYVLRLTEDGGDNIVRRLLEGTYGAKLLCSASRNGHKEIARLLIEGGADIEAEDEVGRTPLQVAAENGHEVVARLLIDYGAHFDSSYDHDLLQNLARGGYTDSAGCLLRFIQENNGDVMQPLWLAALNGHQDVAKLLLEKGANTELKRGSKSLLRAVVEKGLEDMARLLLEEGAQVITKGRNREPLLQTAIENKHWTTAQLLLEKGAEIREFDVRALFESAEGSWDDEVVQTLLERWFRVRLMDDISLISWLYQACKGGHEHLVRMLLENNKGIGSKDNKTKGRGSGDYNDDHKGILDSLLYLAAMNGHKTVVQLLLDEGFDIETETPNGKSPLWIAVQNGHGSVVRILIERGASFKKMHENMSLLQSAIEHKHWSIAQLLVDNGAMYRQNIILELLAGVVENGNMVGVEQLLDSIGTAFYRQILKKNTDFQSGENNDAGQSGDENGVDSLFTLLADEDDLTCEGKDNPLDTAFLEAARDGPNAIIRLLLERYHDRGREWLLEASRKGYTAVVQLLLEKGFDSESKDYRDESLLSIAAERGHEALVRLLVGKGASAGIIGDHFDGSSTWAAARNGHWDIAQFLLENGAEIDDIGGLTKLALQSQHKGIRETCVSKFGKSLLLQATEREMVSLLLSGGVPVESRDHSGRSPLWIACENGRYDVVRLLLDQGADIESTNNDGKSPFWVATHYLHLDICQMLLEAAIKSSSLAVFQQMFELFNTTICQVIITRTLEENNGSELCVWVEAAKKAYDDVISPFLREKCNTALLIKASTNGQDDFLRFLIEKGANINSKKLSSPRFQLECAIENNDSELCMWAEAAKKAYDDVISPLFREKSNTALLIKASTNGQDDFLRFLIEKGAKVNSEKLSSPRSPLGCAIKNNLWDTILLLLENGASTDGYVALLENAAGNGDATVFQRLLDILGRRFRQEMLDKILRFESDSGTDIDGDVDMLIWGNAAREGHPAIIRLILAGECGARALLAASRTGNEITVRLLLNNNINPHRTYSSEPLPLCAAAENGCWAIVQLLLEDSTAADYKTKDINSLLEYAAANATEAIVKTLLEKGASINEGYENGQSPLWIAAQQGNKHVVRNLLYRGADIESTNLRNESPLWVAAERGNDDVVQILLEKGASIDLKDQNGKSPLWVAAEYGHKNTVRILLESGARIDSRDQNHLTPLCVAAQKGHTSIMKLLLDHGAAVELGHCGHGSPLWAAIRANNRASVQLLFEMGDKFGPDKDVVLLLEEITRLGDHGNMVWTLYRQFLLEGKHSVDE</sequence>
<dbReference type="SUPFAM" id="SSF52540">
    <property type="entry name" value="P-loop containing nucleoside triphosphate hydrolases"/>
    <property type="match status" value="1"/>
</dbReference>
<protein>
    <recommendedName>
        <fullName evidence="9">Nucleoside phosphorylase domain-containing protein</fullName>
    </recommendedName>
</protein>
<dbReference type="InterPro" id="IPR035994">
    <property type="entry name" value="Nucleoside_phosphorylase_sf"/>
</dbReference>
<feature type="signal peptide" evidence="4">
    <location>
        <begin position="1"/>
        <end position="21"/>
    </location>
</feature>
<evidence type="ECO:0000313" key="7">
    <source>
        <dbReference type="EMBL" id="KAK6523259.1"/>
    </source>
</evidence>
<dbReference type="EMBL" id="JAVHJO010000019">
    <property type="protein sequence ID" value="KAK6523259.1"/>
    <property type="molecule type" value="Genomic_DNA"/>
</dbReference>
<dbReference type="SMART" id="SM00248">
    <property type="entry name" value="ANK"/>
    <property type="match status" value="40"/>
</dbReference>
<dbReference type="PRINTS" id="PR01415">
    <property type="entry name" value="ANKYRIN"/>
</dbReference>
<feature type="repeat" description="ANK" evidence="3">
    <location>
        <begin position="1136"/>
        <end position="1168"/>
    </location>
</feature>
<evidence type="ECO:0000256" key="4">
    <source>
        <dbReference type="SAM" id="SignalP"/>
    </source>
</evidence>
<evidence type="ECO:0000259" key="5">
    <source>
        <dbReference type="Pfam" id="PF22939"/>
    </source>
</evidence>
<feature type="domain" description="Nephrocystin 3-like N-terminal" evidence="6">
    <location>
        <begin position="380"/>
        <end position="544"/>
    </location>
</feature>
<evidence type="ECO:0008006" key="9">
    <source>
        <dbReference type="Google" id="ProtNLM"/>
    </source>
</evidence>
<dbReference type="GO" id="GO:0009116">
    <property type="term" value="P:nucleoside metabolic process"/>
    <property type="evidence" value="ECO:0007669"/>
    <property type="project" value="InterPro"/>
</dbReference>
<feature type="repeat" description="ANK" evidence="3">
    <location>
        <begin position="1462"/>
        <end position="1494"/>
    </location>
</feature>
<feature type="repeat" description="ANK" evidence="3">
    <location>
        <begin position="2480"/>
        <end position="2512"/>
    </location>
</feature>
<feature type="repeat" description="ANK" evidence="3">
    <location>
        <begin position="1935"/>
        <end position="1967"/>
    </location>
</feature>
<feature type="repeat" description="ANK" evidence="3">
    <location>
        <begin position="2579"/>
        <end position="2611"/>
    </location>
</feature>
<feature type="repeat" description="ANK" evidence="3">
    <location>
        <begin position="1705"/>
        <end position="1734"/>
    </location>
</feature>
<keyword evidence="8" id="KW-1185">Reference proteome</keyword>
<dbReference type="SUPFAM" id="SSF48403">
    <property type="entry name" value="Ankyrin repeat"/>
    <property type="match status" value="6"/>
</dbReference>
<dbReference type="Pfam" id="PF22939">
    <property type="entry name" value="WHD_GPIID"/>
    <property type="match status" value="1"/>
</dbReference>
<evidence type="ECO:0000256" key="1">
    <source>
        <dbReference type="ARBA" id="ARBA00022737"/>
    </source>
</evidence>
<name>A0AAV9WRF4_9PEZI</name>
<feature type="repeat" description="ANK" evidence="3">
    <location>
        <begin position="866"/>
        <end position="891"/>
    </location>
</feature>
<gene>
    <name evidence="7" type="ORF">TWF694_006148</name>
</gene>
<feature type="repeat" description="ANK" evidence="3">
    <location>
        <begin position="1902"/>
        <end position="1934"/>
    </location>
</feature>
<dbReference type="Gene3D" id="3.40.50.1580">
    <property type="entry name" value="Nucleoside phosphorylase domain"/>
    <property type="match status" value="1"/>
</dbReference>
<keyword evidence="2 3" id="KW-0040">ANK repeat</keyword>
<keyword evidence="1" id="KW-0677">Repeat</keyword>
<feature type="repeat" description="ANK" evidence="3">
    <location>
        <begin position="2052"/>
        <end position="2084"/>
    </location>
</feature>
<evidence type="ECO:0000256" key="3">
    <source>
        <dbReference type="PROSITE-ProRule" id="PRU00023"/>
    </source>
</evidence>
<dbReference type="InterPro" id="IPR036770">
    <property type="entry name" value="Ankyrin_rpt-contain_sf"/>
</dbReference>
<keyword evidence="4" id="KW-0732">Signal</keyword>
<comment type="caution">
    <text evidence="7">The sequence shown here is derived from an EMBL/GenBank/DDBJ whole genome shotgun (WGS) entry which is preliminary data.</text>
</comment>
<feature type="repeat" description="ANK" evidence="3">
    <location>
        <begin position="2546"/>
        <end position="2578"/>
    </location>
</feature>
<feature type="chain" id="PRO_5043877809" description="Nucleoside phosphorylase domain-containing protein" evidence="4">
    <location>
        <begin position="22"/>
        <end position="2679"/>
    </location>
</feature>
<feature type="repeat" description="ANK" evidence="3">
    <location>
        <begin position="833"/>
        <end position="865"/>
    </location>
</feature>
<dbReference type="SUPFAM" id="SSF53167">
    <property type="entry name" value="Purine and uridine phosphorylases"/>
    <property type="match status" value="1"/>
</dbReference>
<proteinExistence type="predicted"/>
<feature type="repeat" description="ANK" evidence="3">
    <location>
        <begin position="1735"/>
        <end position="1767"/>
    </location>
</feature>
<dbReference type="InterPro" id="IPR027417">
    <property type="entry name" value="P-loop_NTPase"/>
</dbReference>
<evidence type="ECO:0000313" key="8">
    <source>
        <dbReference type="Proteomes" id="UP001365542"/>
    </source>
</evidence>
<evidence type="ECO:0000256" key="2">
    <source>
        <dbReference type="ARBA" id="ARBA00023043"/>
    </source>
</evidence>
<dbReference type="PROSITE" id="PS50088">
    <property type="entry name" value="ANK_REPEAT"/>
    <property type="match status" value="18"/>
</dbReference>